<feature type="repeat" description="PPR" evidence="2">
    <location>
        <begin position="229"/>
        <end position="263"/>
    </location>
</feature>
<keyword evidence="5" id="KW-1185">Reference proteome</keyword>
<dbReference type="Pfam" id="PF13041">
    <property type="entry name" value="PPR_2"/>
    <property type="match status" value="1"/>
</dbReference>
<comment type="caution">
    <text evidence="4">The sequence shown here is derived from an EMBL/GenBank/DDBJ whole genome shotgun (WGS) entry which is preliminary data.</text>
</comment>
<dbReference type="NCBIfam" id="TIGR00756">
    <property type="entry name" value="PPR"/>
    <property type="match status" value="2"/>
</dbReference>
<name>A0AAV7ECL9_ARIFI</name>
<evidence type="ECO:0000313" key="4">
    <source>
        <dbReference type="EMBL" id="KAG9446464.1"/>
    </source>
</evidence>
<evidence type="ECO:0000259" key="3">
    <source>
        <dbReference type="PROSITE" id="PS51525"/>
    </source>
</evidence>
<dbReference type="PROSITE" id="PS51525">
    <property type="entry name" value="NET"/>
    <property type="match status" value="1"/>
</dbReference>
<dbReference type="InterPro" id="IPR002885">
    <property type="entry name" value="PPR_rpt"/>
</dbReference>
<protein>
    <recommendedName>
        <fullName evidence="3">NET domain-containing protein</fullName>
    </recommendedName>
</protein>
<dbReference type="Pfam" id="PF01535">
    <property type="entry name" value="PPR"/>
    <property type="match status" value="2"/>
</dbReference>
<organism evidence="4 5">
    <name type="scientific">Aristolochia fimbriata</name>
    <name type="common">White veined hardy Dutchman's pipe vine</name>
    <dbReference type="NCBI Taxonomy" id="158543"/>
    <lineage>
        <taxon>Eukaryota</taxon>
        <taxon>Viridiplantae</taxon>
        <taxon>Streptophyta</taxon>
        <taxon>Embryophyta</taxon>
        <taxon>Tracheophyta</taxon>
        <taxon>Spermatophyta</taxon>
        <taxon>Magnoliopsida</taxon>
        <taxon>Magnoliidae</taxon>
        <taxon>Piperales</taxon>
        <taxon>Aristolochiaceae</taxon>
        <taxon>Aristolochia</taxon>
    </lineage>
</organism>
<evidence type="ECO:0000256" key="2">
    <source>
        <dbReference type="PROSITE-ProRule" id="PRU00708"/>
    </source>
</evidence>
<gene>
    <name evidence="4" type="ORF">H6P81_012592</name>
</gene>
<feature type="domain" description="NET" evidence="3">
    <location>
        <begin position="549"/>
        <end position="630"/>
    </location>
</feature>
<dbReference type="InterPro" id="IPR027353">
    <property type="entry name" value="NET_dom"/>
</dbReference>
<reference evidence="4 5" key="1">
    <citation type="submission" date="2021-07" db="EMBL/GenBank/DDBJ databases">
        <title>The Aristolochia fimbriata genome: insights into angiosperm evolution, floral development and chemical biosynthesis.</title>
        <authorList>
            <person name="Jiao Y."/>
        </authorList>
    </citation>
    <scope>NUCLEOTIDE SEQUENCE [LARGE SCALE GENOMIC DNA]</scope>
    <source>
        <strain evidence="4">IBCAS-2021</strain>
        <tissue evidence="4">Leaf</tissue>
    </source>
</reference>
<dbReference type="PANTHER" id="PTHR47003:SF11">
    <property type="entry name" value="PPR SUPERFAMILY PROTEIN"/>
    <property type="match status" value="1"/>
</dbReference>
<dbReference type="Gene3D" id="1.20.1270.220">
    <property type="match status" value="1"/>
</dbReference>
<keyword evidence="1" id="KW-0677">Repeat</keyword>
<evidence type="ECO:0000256" key="1">
    <source>
        <dbReference type="ARBA" id="ARBA00022737"/>
    </source>
</evidence>
<dbReference type="InterPro" id="IPR044578">
    <property type="entry name" value="BIR6-like"/>
</dbReference>
<dbReference type="Pfam" id="PF17035">
    <property type="entry name" value="BET"/>
    <property type="match status" value="1"/>
</dbReference>
<dbReference type="EMBL" id="JAINDJ010000005">
    <property type="protein sequence ID" value="KAG9446464.1"/>
    <property type="molecule type" value="Genomic_DNA"/>
</dbReference>
<dbReference type="AlphaFoldDB" id="A0AAV7ECL9"/>
<dbReference type="PROSITE" id="PS51375">
    <property type="entry name" value="PPR"/>
    <property type="match status" value="2"/>
</dbReference>
<dbReference type="Proteomes" id="UP000825729">
    <property type="component" value="Unassembled WGS sequence"/>
</dbReference>
<dbReference type="GO" id="GO:0008380">
    <property type="term" value="P:RNA splicing"/>
    <property type="evidence" value="ECO:0007669"/>
    <property type="project" value="InterPro"/>
</dbReference>
<sequence length="632" mass="72183">MSTPTSMAMKIFFSVGRNLKVLIHSHPYWIFQQSKFGGFSSLSRWRLFSGITLPDCNLQQDVNEISRVLSDYRGSHHDIESALRPFSSKISTNTVEQVLKRCRNLGVSSHRFFLWAQKLPNFSHSRESYHILVDILGSCKQFPLVWDFLLQMREARIEINQKIFWVIFRAYCKAKLPVDAIKAFKRMTEFSLEHSTEDLDILLSYLCKNGLVTHAQDFFNREKLEFVVGPKTYSILMKGWGDFGTPSEALKLYEEMLTQRCPVDAIAYNTLMASLCQGGMVDEAYKLLRKMRSHGLEANACTYAIFIHVSYWNVSVQFAILGKSVTFFFVMPTSSYDAEKFKEPKDQKLDLGYYKDEILVLFGQSENTSCPGCDEGGIKESSKCNNGGTAKRDCSDGQDGYSGSSPLFSSGIGEGLSSGHRERLKALLSQSVANLNEQVDDNVETVVAIHRITKFLKDAKQSSDLLCESDEKISELLHQKQNLPFSVISADIRKLAGTIGHSEIHGQLRLDFQDLLRKGGLPAETTLAKYCDDLFVKFTHLEKQLEEYLDTVVSNCREMTLIEKQQLRRRISNLPKKAMDRVLEIIHHGKLSEGNACDLTYIDLDQEDNVTLWRLYYYVETLMKMKEIQRNR</sequence>
<dbReference type="Gene3D" id="1.25.40.10">
    <property type="entry name" value="Tetratricopeptide repeat domain"/>
    <property type="match status" value="2"/>
</dbReference>
<dbReference type="InterPro" id="IPR038336">
    <property type="entry name" value="NET_sf"/>
</dbReference>
<dbReference type="InterPro" id="IPR011990">
    <property type="entry name" value="TPR-like_helical_dom_sf"/>
</dbReference>
<feature type="repeat" description="PPR" evidence="2">
    <location>
        <begin position="264"/>
        <end position="298"/>
    </location>
</feature>
<evidence type="ECO:0000313" key="5">
    <source>
        <dbReference type="Proteomes" id="UP000825729"/>
    </source>
</evidence>
<accession>A0AAV7ECL9</accession>
<dbReference type="PANTHER" id="PTHR47003">
    <property type="entry name" value="OS01G0970900 PROTEIN"/>
    <property type="match status" value="1"/>
</dbReference>
<proteinExistence type="predicted"/>